<keyword evidence="4" id="KW-1185">Reference proteome</keyword>
<dbReference type="InterPro" id="IPR050553">
    <property type="entry name" value="Thioredoxin_ResA/DsbE_sf"/>
</dbReference>
<accession>A0A1H0N8P3</accession>
<dbReference type="InterPro" id="IPR013766">
    <property type="entry name" value="Thioredoxin_domain"/>
</dbReference>
<evidence type="ECO:0000313" key="4">
    <source>
        <dbReference type="Proteomes" id="UP000198860"/>
    </source>
</evidence>
<dbReference type="RefSeq" id="WP_089652466.1">
    <property type="nucleotide sequence ID" value="NZ_FNIZ01000009.1"/>
</dbReference>
<dbReference type="CDD" id="cd02966">
    <property type="entry name" value="TlpA_like_family"/>
    <property type="match status" value="1"/>
</dbReference>
<dbReference type="Gene3D" id="3.40.30.10">
    <property type="entry name" value="Glutaredoxin"/>
    <property type="match status" value="1"/>
</dbReference>
<dbReference type="PANTHER" id="PTHR42852">
    <property type="entry name" value="THIOL:DISULFIDE INTERCHANGE PROTEIN DSBE"/>
    <property type="match status" value="1"/>
</dbReference>
<dbReference type="PROSITE" id="PS00194">
    <property type="entry name" value="THIOREDOXIN_1"/>
    <property type="match status" value="1"/>
</dbReference>
<keyword evidence="1" id="KW-1015">Disulfide bond</keyword>
<dbReference type="Pfam" id="PF00578">
    <property type="entry name" value="AhpC-TSA"/>
    <property type="match status" value="1"/>
</dbReference>
<sequence length="190" mass="21546">MKKWLATAFLVILLGLIIFTTFSEKDEVEQQKSSASQETGMVAPNAPDGLQVGEQAPDFTLETLNGETVKLSDFRGKKVFLNYWATWCPPCREEMPEMQKFHEKYGDEVVMLAVNGTGTEKKREDVGRFVKNGGYTFPILLDKELEINQTYQILSIPTTYFIGTDGVIQEPRIVGPMTYEMMEKKKDALE</sequence>
<dbReference type="SUPFAM" id="SSF52833">
    <property type="entry name" value="Thioredoxin-like"/>
    <property type="match status" value="1"/>
</dbReference>
<gene>
    <name evidence="3" type="ORF">SAMN05421677_1092</name>
</gene>
<dbReference type="PROSITE" id="PS51352">
    <property type="entry name" value="THIOREDOXIN_2"/>
    <property type="match status" value="1"/>
</dbReference>
<name>A0A1H0N8P3_HALAD</name>
<dbReference type="InterPro" id="IPR000866">
    <property type="entry name" value="AhpC/TSA"/>
</dbReference>
<dbReference type="STRING" id="240303.SAMN05421677_1092"/>
<dbReference type="EMBL" id="FNIZ01000009">
    <property type="protein sequence ID" value="SDO88835.1"/>
    <property type="molecule type" value="Genomic_DNA"/>
</dbReference>
<dbReference type="InterPro" id="IPR036249">
    <property type="entry name" value="Thioredoxin-like_sf"/>
</dbReference>
<dbReference type="PANTHER" id="PTHR42852:SF1">
    <property type="entry name" value="THIOREDOXIN-LIKE PROTEIN YNEN"/>
    <property type="match status" value="1"/>
</dbReference>
<protein>
    <submittedName>
        <fullName evidence="3">Peroxiredoxin</fullName>
    </submittedName>
</protein>
<dbReference type="InterPro" id="IPR017937">
    <property type="entry name" value="Thioredoxin_CS"/>
</dbReference>
<dbReference type="Proteomes" id="UP000198860">
    <property type="component" value="Unassembled WGS sequence"/>
</dbReference>
<evidence type="ECO:0000313" key="3">
    <source>
        <dbReference type="EMBL" id="SDO88835.1"/>
    </source>
</evidence>
<organism evidence="3 4">
    <name type="scientific">Halobacillus aidingensis</name>
    <dbReference type="NCBI Taxonomy" id="240303"/>
    <lineage>
        <taxon>Bacteria</taxon>
        <taxon>Bacillati</taxon>
        <taxon>Bacillota</taxon>
        <taxon>Bacilli</taxon>
        <taxon>Bacillales</taxon>
        <taxon>Bacillaceae</taxon>
        <taxon>Halobacillus</taxon>
    </lineage>
</organism>
<feature type="domain" description="Thioredoxin" evidence="2">
    <location>
        <begin position="50"/>
        <end position="190"/>
    </location>
</feature>
<evidence type="ECO:0000256" key="1">
    <source>
        <dbReference type="ARBA" id="ARBA00023157"/>
    </source>
</evidence>
<dbReference type="GO" id="GO:0016209">
    <property type="term" value="F:antioxidant activity"/>
    <property type="evidence" value="ECO:0007669"/>
    <property type="project" value="InterPro"/>
</dbReference>
<proteinExistence type="predicted"/>
<dbReference type="OrthoDB" id="25753at2"/>
<dbReference type="AlphaFoldDB" id="A0A1H0N8P3"/>
<reference evidence="4" key="1">
    <citation type="submission" date="2016-10" db="EMBL/GenBank/DDBJ databases">
        <authorList>
            <person name="Varghese N."/>
            <person name="Submissions S."/>
        </authorList>
    </citation>
    <scope>NUCLEOTIDE SEQUENCE [LARGE SCALE GENOMIC DNA]</scope>
    <source>
        <strain evidence="4">CGMCC 1.3703</strain>
    </source>
</reference>
<dbReference type="GO" id="GO:0016491">
    <property type="term" value="F:oxidoreductase activity"/>
    <property type="evidence" value="ECO:0007669"/>
    <property type="project" value="InterPro"/>
</dbReference>
<evidence type="ECO:0000259" key="2">
    <source>
        <dbReference type="PROSITE" id="PS51352"/>
    </source>
</evidence>